<feature type="signal peptide" evidence="1">
    <location>
        <begin position="1"/>
        <end position="23"/>
    </location>
</feature>
<organism evidence="2 3">
    <name type="scientific">Deinococcus detaillensis</name>
    <dbReference type="NCBI Taxonomy" id="2592048"/>
    <lineage>
        <taxon>Bacteria</taxon>
        <taxon>Thermotogati</taxon>
        <taxon>Deinococcota</taxon>
        <taxon>Deinococci</taxon>
        <taxon>Deinococcales</taxon>
        <taxon>Deinococcaceae</taxon>
        <taxon>Deinococcus</taxon>
    </lineage>
</organism>
<keyword evidence="3" id="KW-1185">Reference proteome</keyword>
<accession>A0A553UH18</accession>
<gene>
    <name evidence="2" type="ORF">FNU79_17875</name>
</gene>
<name>A0A553UH18_9DEIO</name>
<sequence>MFKFNSFKHVFISAALVGSFSFAQTPAASPTSQMAPEVHPVGDIPDNQAFVPYRNAAGGYTIDAPEGWARTVNGSDVSFLSKLGEVKVTVTPSKAAPSVSSVRADTLKALAGTESGVKINTVKAIKLPAGTAILASFDSLSAANAVTGKAALLENDLYVLNHAGQQVQLRFSAPKGSDNVDAWRQMSRSLRWK</sequence>
<comment type="caution">
    <text evidence="2">The sequence shown here is derived from an EMBL/GenBank/DDBJ whole genome shotgun (WGS) entry which is preliminary data.</text>
</comment>
<evidence type="ECO:0000313" key="3">
    <source>
        <dbReference type="Proteomes" id="UP000316092"/>
    </source>
</evidence>
<protein>
    <submittedName>
        <fullName evidence="2">Uncharacterized protein</fullName>
    </submittedName>
</protein>
<dbReference type="AlphaFoldDB" id="A0A553UH18"/>
<keyword evidence="1" id="KW-0732">Signal</keyword>
<dbReference type="RefSeq" id="WP_143722153.1">
    <property type="nucleotide sequence ID" value="NZ_VKDB01000041.1"/>
</dbReference>
<proteinExistence type="predicted"/>
<reference evidence="2 3" key="1">
    <citation type="submission" date="2019-07" db="EMBL/GenBank/DDBJ databases">
        <title>Deinococcus detaillus sp. nov., isolated from humus soil in Antarctica.</title>
        <authorList>
            <person name="Zhang K."/>
        </authorList>
    </citation>
    <scope>NUCLEOTIDE SEQUENCE [LARGE SCALE GENOMIC DNA]</scope>
    <source>
        <strain evidence="2 3">H1</strain>
    </source>
</reference>
<evidence type="ECO:0000256" key="1">
    <source>
        <dbReference type="SAM" id="SignalP"/>
    </source>
</evidence>
<dbReference type="Proteomes" id="UP000316092">
    <property type="component" value="Unassembled WGS sequence"/>
</dbReference>
<dbReference type="OrthoDB" id="9102188at2"/>
<evidence type="ECO:0000313" key="2">
    <source>
        <dbReference type="EMBL" id="TSA79514.1"/>
    </source>
</evidence>
<feature type="chain" id="PRO_5021910987" evidence="1">
    <location>
        <begin position="24"/>
        <end position="193"/>
    </location>
</feature>
<dbReference type="EMBL" id="VKDB01000041">
    <property type="protein sequence ID" value="TSA79514.1"/>
    <property type="molecule type" value="Genomic_DNA"/>
</dbReference>